<keyword evidence="1" id="KW-0238">DNA-binding</keyword>
<reference evidence="1" key="1">
    <citation type="journal article" date="2019" name="Sci. Rep.">
        <title>Draft genome of Tanacetum cinerariifolium, the natural source of mosquito coil.</title>
        <authorList>
            <person name="Yamashiro T."/>
            <person name="Shiraishi A."/>
            <person name="Satake H."/>
            <person name="Nakayama K."/>
        </authorList>
    </citation>
    <scope>NUCLEOTIDE SEQUENCE</scope>
</reference>
<dbReference type="AlphaFoldDB" id="A0A699GWJ8"/>
<sequence>MQEVIMFYNRLEVSTRQILDSNGAIPTKTVVDAKVAIQEIVEYSQKWQNRTSRARTALGFYRKNNANPLYQERRKSMKESFMNESAKRHEEKSNLIKEIRASADTVIGNQGASIKTLEIQIGRDQVDDLMPTIEEGEVVDKPIIDDVKTGNDNKMVSKNTRYPSNYDEDEKIRTDYAYNLKFSCMIEDELGNFANVPVFIGKFYVVTDFKVVKDMDPYLDEGIREVVVREPFCEISCMETRRFHGIITIHNKDDSVTYQMARANPRFKHLTNEQCNKILPLLKVSEQDRMNGISHPYPKLKGFYKGVLNLEPDFIRDPKWKNGSHAST</sequence>
<dbReference type="EMBL" id="BKCJ010070987">
    <property type="protein sequence ID" value="GEW72429.1"/>
    <property type="molecule type" value="Genomic_DNA"/>
</dbReference>
<name>A0A699GWJ8_TANCI</name>
<evidence type="ECO:0000313" key="1">
    <source>
        <dbReference type="EMBL" id="GEW72429.1"/>
    </source>
</evidence>
<protein>
    <submittedName>
        <fullName evidence="1">Homeodomain-like protein</fullName>
    </submittedName>
</protein>
<accession>A0A699GWJ8</accession>
<proteinExistence type="predicted"/>
<dbReference type="GO" id="GO:0003677">
    <property type="term" value="F:DNA binding"/>
    <property type="evidence" value="ECO:0007669"/>
    <property type="project" value="UniProtKB-KW"/>
</dbReference>
<gene>
    <name evidence="1" type="ORF">Tci_244405</name>
</gene>
<comment type="caution">
    <text evidence="1">The sequence shown here is derived from an EMBL/GenBank/DDBJ whole genome shotgun (WGS) entry which is preliminary data.</text>
</comment>
<keyword evidence="1" id="KW-0371">Homeobox</keyword>
<organism evidence="1">
    <name type="scientific">Tanacetum cinerariifolium</name>
    <name type="common">Dalmatian daisy</name>
    <name type="synonym">Chrysanthemum cinerariifolium</name>
    <dbReference type="NCBI Taxonomy" id="118510"/>
    <lineage>
        <taxon>Eukaryota</taxon>
        <taxon>Viridiplantae</taxon>
        <taxon>Streptophyta</taxon>
        <taxon>Embryophyta</taxon>
        <taxon>Tracheophyta</taxon>
        <taxon>Spermatophyta</taxon>
        <taxon>Magnoliopsida</taxon>
        <taxon>eudicotyledons</taxon>
        <taxon>Gunneridae</taxon>
        <taxon>Pentapetalae</taxon>
        <taxon>asterids</taxon>
        <taxon>campanulids</taxon>
        <taxon>Asterales</taxon>
        <taxon>Asteraceae</taxon>
        <taxon>Asteroideae</taxon>
        <taxon>Anthemideae</taxon>
        <taxon>Anthemidinae</taxon>
        <taxon>Tanacetum</taxon>
    </lineage>
</organism>